<dbReference type="Pfam" id="PF08019">
    <property type="entry name" value="EptA_B_N"/>
    <property type="match status" value="1"/>
</dbReference>
<dbReference type="InterPro" id="IPR012549">
    <property type="entry name" value="EptA-like_N"/>
</dbReference>
<dbReference type="GO" id="GO:0009244">
    <property type="term" value="P:lipopolysaccharide core region biosynthetic process"/>
    <property type="evidence" value="ECO:0007669"/>
    <property type="project" value="TreeGrafter"/>
</dbReference>
<evidence type="ECO:0000259" key="13">
    <source>
        <dbReference type="Pfam" id="PF08019"/>
    </source>
</evidence>
<dbReference type="Gene3D" id="3.40.720.10">
    <property type="entry name" value="Alkaline Phosphatase, subunit A"/>
    <property type="match status" value="1"/>
</dbReference>
<evidence type="ECO:0000256" key="11">
    <source>
        <dbReference type="SAM" id="Phobius"/>
    </source>
</evidence>
<feature type="transmembrane region" description="Helical" evidence="11">
    <location>
        <begin position="79"/>
        <end position="100"/>
    </location>
</feature>
<gene>
    <name evidence="14" type="primary">pmrC</name>
    <name evidence="14" type="synonym">eptA</name>
    <name evidence="14" type="ORF">DAQ1742_04063</name>
</gene>
<evidence type="ECO:0000256" key="1">
    <source>
        <dbReference type="ARBA" id="ARBA00004429"/>
    </source>
</evidence>
<dbReference type="PANTHER" id="PTHR30443:SF0">
    <property type="entry name" value="PHOSPHOETHANOLAMINE TRANSFERASE EPTA"/>
    <property type="match status" value="1"/>
</dbReference>
<dbReference type="InterPro" id="IPR017850">
    <property type="entry name" value="Alkaline_phosphatase_core_sf"/>
</dbReference>
<dbReference type="InterPro" id="IPR058130">
    <property type="entry name" value="PEA_transf_C"/>
</dbReference>
<keyword evidence="2" id="KW-1003">Cell membrane</keyword>
<evidence type="ECO:0000256" key="8">
    <source>
        <dbReference type="ARBA" id="ARBA00061371"/>
    </source>
</evidence>
<evidence type="ECO:0000256" key="3">
    <source>
        <dbReference type="ARBA" id="ARBA00022519"/>
    </source>
</evidence>
<dbReference type="GO" id="GO:0005886">
    <property type="term" value="C:plasma membrane"/>
    <property type="evidence" value="ECO:0007669"/>
    <property type="project" value="UniProtKB-SubCell"/>
</dbReference>
<dbReference type="GO" id="GO:0016776">
    <property type="term" value="F:phosphotransferase activity, phosphate group as acceptor"/>
    <property type="evidence" value="ECO:0007669"/>
    <property type="project" value="TreeGrafter"/>
</dbReference>
<feature type="transmembrane region" description="Helical" evidence="11">
    <location>
        <begin position="155"/>
        <end position="177"/>
    </location>
</feature>
<dbReference type="EMBL" id="LT615367">
    <property type="protein sequence ID" value="SLM64831.1"/>
    <property type="molecule type" value="Genomic_DNA"/>
</dbReference>
<accession>A0A375AG33</accession>
<dbReference type="Proteomes" id="UP000294820">
    <property type="component" value="Chromosome 1"/>
</dbReference>
<evidence type="ECO:0000256" key="2">
    <source>
        <dbReference type="ARBA" id="ARBA00022475"/>
    </source>
</evidence>
<name>A0A375AG33_9GAMM</name>
<dbReference type="InterPro" id="IPR000917">
    <property type="entry name" value="Sulfatase_N"/>
</dbReference>
<feature type="domain" description="Phosphoethanolamine transferase N-terminal" evidence="13">
    <location>
        <begin position="59"/>
        <end position="210"/>
    </location>
</feature>
<keyword evidence="5 11" id="KW-0812">Transmembrane</keyword>
<dbReference type="FunFam" id="3.40.720.10:FF:000022">
    <property type="entry name" value="Phosphoethanolamine transferase eptA"/>
    <property type="match status" value="1"/>
</dbReference>
<evidence type="ECO:0000256" key="9">
    <source>
        <dbReference type="ARBA" id="ARBA00067355"/>
    </source>
</evidence>
<dbReference type="Pfam" id="PF00884">
    <property type="entry name" value="Sulfatase"/>
    <property type="match status" value="1"/>
</dbReference>
<dbReference type="InterPro" id="IPR040423">
    <property type="entry name" value="PEA_transferase"/>
</dbReference>
<dbReference type="RefSeq" id="WP_035344558.1">
    <property type="nucleotide sequence ID" value="NZ_LT615367.1"/>
</dbReference>
<evidence type="ECO:0000256" key="4">
    <source>
        <dbReference type="ARBA" id="ARBA00022679"/>
    </source>
</evidence>
<organism evidence="14 15">
    <name type="scientific">Dickeya aquatica</name>
    <dbReference type="NCBI Taxonomy" id="1401087"/>
    <lineage>
        <taxon>Bacteria</taxon>
        <taxon>Pseudomonadati</taxon>
        <taxon>Pseudomonadota</taxon>
        <taxon>Gammaproteobacteria</taxon>
        <taxon>Enterobacterales</taxon>
        <taxon>Pectobacteriaceae</taxon>
        <taxon>Dickeya</taxon>
    </lineage>
</organism>
<evidence type="ECO:0000259" key="12">
    <source>
        <dbReference type="Pfam" id="PF00884"/>
    </source>
</evidence>
<keyword evidence="4 14" id="KW-0808">Transferase</keyword>
<dbReference type="PANTHER" id="PTHR30443">
    <property type="entry name" value="INNER MEMBRANE PROTEIN"/>
    <property type="match status" value="1"/>
</dbReference>
<evidence type="ECO:0000313" key="14">
    <source>
        <dbReference type="EMBL" id="SLM64831.1"/>
    </source>
</evidence>
<comment type="subcellular location">
    <subcellularLocation>
        <location evidence="1">Cell inner membrane</location>
        <topology evidence="1">Multi-pass membrane protein</topology>
    </subcellularLocation>
</comment>
<keyword evidence="15" id="KW-1185">Reference proteome</keyword>
<keyword evidence="6 11" id="KW-1133">Transmembrane helix</keyword>
<evidence type="ECO:0000313" key="15">
    <source>
        <dbReference type="Proteomes" id="UP000294820"/>
    </source>
</evidence>
<feature type="transmembrane region" description="Helical" evidence="11">
    <location>
        <begin position="12"/>
        <end position="31"/>
    </location>
</feature>
<dbReference type="SUPFAM" id="SSF53649">
    <property type="entry name" value="Alkaline phosphatase-like"/>
    <property type="match status" value="1"/>
</dbReference>
<feature type="transmembrane region" description="Helical" evidence="11">
    <location>
        <begin position="125"/>
        <end position="143"/>
    </location>
</feature>
<dbReference type="CDD" id="cd16017">
    <property type="entry name" value="LptA"/>
    <property type="match status" value="1"/>
</dbReference>
<feature type="domain" description="Sulfatase N-terminal" evidence="12">
    <location>
        <begin position="238"/>
        <end position="528"/>
    </location>
</feature>
<keyword evidence="7 11" id="KW-0472">Membrane</keyword>
<keyword evidence="3" id="KW-0997">Cell inner membrane</keyword>
<dbReference type="AlphaFoldDB" id="A0A375AG33"/>
<evidence type="ECO:0000256" key="5">
    <source>
        <dbReference type="ARBA" id="ARBA00022692"/>
    </source>
</evidence>
<evidence type="ECO:0000256" key="10">
    <source>
        <dbReference type="ARBA" id="ARBA00082127"/>
    </source>
</evidence>
<dbReference type="KEGG" id="daq:DAQ1742_04063"/>
<feature type="transmembrane region" description="Helical" evidence="11">
    <location>
        <begin position="51"/>
        <end position="72"/>
    </location>
</feature>
<dbReference type="NCBIfam" id="NF008619">
    <property type="entry name" value="PRK11598.1"/>
    <property type="match status" value="1"/>
</dbReference>
<dbReference type="NCBIfam" id="NF028537">
    <property type="entry name" value="P_eth_NH2_trans"/>
    <property type="match status" value="1"/>
</dbReference>
<protein>
    <recommendedName>
        <fullName evidence="9">Phosphoethanolamine transferase EptA</fullName>
    </recommendedName>
    <alternativeName>
        <fullName evidence="10">Polymyxin resistance protein PmrC</fullName>
    </alternativeName>
</protein>
<evidence type="ECO:0000256" key="7">
    <source>
        <dbReference type="ARBA" id="ARBA00023136"/>
    </source>
</evidence>
<evidence type="ECO:0000256" key="6">
    <source>
        <dbReference type="ARBA" id="ARBA00022989"/>
    </source>
</evidence>
<comment type="similarity">
    <text evidence="8">Belongs to the phosphoethanolamine transferase family. EptA subfamily.</text>
</comment>
<reference evidence="14 15" key="1">
    <citation type="submission" date="2016-09" db="EMBL/GenBank/DDBJ databases">
        <authorList>
            <person name="Reverchon S."/>
            <person name="Nasser W."/>
            <person name="Leonard S."/>
            <person name="Brochier C."/>
            <person name="Duprey A."/>
        </authorList>
    </citation>
    <scope>NUCLEOTIDE SEQUENCE [LARGE SCALE GENOMIC DNA]</scope>
    <source>
        <strain evidence="14 15">174/2</strain>
    </source>
</reference>
<proteinExistence type="inferred from homology"/>
<sequence>MFKMPRISRPVWSSFTYNLIFSAFITLVQNVAYYRQVSHLVEVTTLRDGLFLASMPLVIFSVLNILLILLCFSWLRQIVVALLLIGGAAVQYFMINYGIIIDRIMMQNVFETTAAESMALVTPQYVIWLTLLGILPALVALWIKIKPMPLTYLAVGARCLHVMVSIMAILLVAAFFYKDYASLMRNNKELVKSLTPSNLIFANISYYRHRAQSNLPLVQIGQDAHKKPTPSDNGKKNLVILVVGETSRAENFSLGGYSKPTNPRLTKQNVVYFSQTTSCGTSTGVSVPCMFSNMPRDSYDEQLASHQEGLLDVLQHADVNVRWHENDGGCKGACARVATQDIINLNLPELCSNGECLDEALFSGLEEHINQLNNDGIIVLHTMGSHGPAYYQRYPDTFKVFTPSCDTNQIQTCSRESLINTYDNTILYIDYIVDKAINVLKGHQDKFNTALVYLSDHGESLGEDGVYLHSMPYAIAPTQQTHIPMLMWFSSGYQQQFAINDSCMRKQASEQRFSQDNLFHTVLGMFNIATQEYQASLDILQSCRGTS</sequence>